<protein>
    <recommendedName>
        <fullName evidence="4">G1/S-specific cyclin Pcl5</fullName>
    </recommendedName>
</protein>
<feature type="compositionally biased region" description="Polar residues" evidence="1">
    <location>
        <begin position="355"/>
        <end position="376"/>
    </location>
</feature>
<accession>A0A9W9HB25</accession>
<dbReference type="GO" id="GO:0005634">
    <property type="term" value="C:nucleus"/>
    <property type="evidence" value="ECO:0007669"/>
    <property type="project" value="TreeGrafter"/>
</dbReference>
<dbReference type="Pfam" id="PF08613">
    <property type="entry name" value="Cyclin"/>
    <property type="match status" value="1"/>
</dbReference>
<feature type="region of interest" description="Disordered" evidence="1">
    <location>
        <begin position="346"/>
        <end position="387"/>
    </location>
</feature>
<proteinExistence type="predicted"/>
<dbReference type="EMBL" id="JAPQKL010000002">
    <property type="protein sequence ID" value="KAJ5143375.1"/>
    <property type="molecule type" value="Genomic_DNA"/>
</dbReference>
<reference evidence="2" key="2">
    <citation type="journal article" date="2023" name="IMA Fungus">
        <title>Comparative genomic study of the Penicillium genus elucidates a diverse pangenome and 15 lateral gene transfer events.</title>
        <authorList>
            <person name="Petersen C."/>
            <person name="Sorensen T."/>
            <person name="Nielsen M.R."/>
            <person name="Sondergaard T.E."/>
            <person name="Sorensen J.L."/>
            <person name="Fitzpatrick D.A."/>
            <person name="Frisvad J.C."/>
            <person name="Nielsen K.L."/>
        </authorList>
    </citation>
    <scope>NUCLEOTIDE SEQUENCE</scope>
    <source>
        <strain evidence="2">IBT 22155</strain>
    </source>
</reference>
<dbReference type="PANTHER" id="PTHR15615:SF36">
    <property type="entry name" value="PHO85 CYCLIN-5"/>
    <property type="match status" value="1"/>
</dbReference>
<dbReference type="GO" id="GO:0019901">
    <property type="term" value="F:protein kinase binding"/>
    <property type="evidence" value="ECO:0007669"/>
    <property type="project" value="InterPro"/>
</dbReference>
<organism evidence="2 3">
    <name type="scientific">Penicillium bovifimosum</name>
    <dbReference type="NCBI Taxonomy" id="126998"/>
    <lineage>
        <taxon>Eukaryota</taxon>
        <taxon>Fungi</taxon>
        <taxon>Dikarya</taxon>
        <taxon>Ascomycota</taxon>
        <taxon>Pezizomycotina</taxon>
        <taxon>Eurotiomycetes</taxon>
        <taxon>Eurotiomycetidae</taxon>
        <taxon>Eurotiales</taxon>
        <taxon>Aspergillaceae</taxon>
        <taxon>Penicillium</taxon>
    </lineage>
</organism>
<dbReference type="Gene3D" id="1.10.472.10">
    <property type="entry name" value="Cyclin-like"/>
    <property type="match status" value="1"/>
</dbReference>
<evidence type="ECO:0008006" key="4">
    <source>
        <dbReference type="Google" id="ProtNLM"/>
    </source>
</evidence>
<reference evidence="2" key="1">
    <citation type="submission" date="2022-11" db="EMBL/GenBank/DDBJ databases">
        <authorList>
            <person name="Petersen C."/>
        </authorList>
    </citation>
    <scope>NUCLEOTIDE SEQUENCE</scope>
    <source>
        <strain evidence="2">IBT 22155</strain>
    </source>
</reference>
<dbReference type="RefSeq" id="XP_056525019.1">
    <property type="nucleotide sequence ID" value="XM_056662906.1"/>
</dbReference>
<evidence type="ECO:0000313" key="3">
    <source>
        <dbReference type="Proteomes" id="UP001149079"/>
    </source>
</evidence>
<dbReference type="GO" id="GO:0016538">
    <property type="term" value="F:cyclin-dependent protein serine/threonine kinase regulator activity"/>
    <property type="evidence" value="ECO:0007669"/>
    <property type="project" value="TreeGrafter"/>
</dbReference>
<feature type="region of interest" description="Disordered" evidence="1">
    <location>
        <begin position="102"/>
        <end position="132"/>
    </location>
</feature>
<dbReference type="PANTHER" id="PTHR15615">
    <property type="match status" value="1"/>
</dbReference>
<dbReference type="GO" id="GO:0000307">
    <property type="term" value="C:cyclin-dependent protein kinase holoenzyme complex"/>
    <property type="evidence" value="ECO:0007669"/>
    <property type="project" value="TreeGrafter"/>
</dbReference>
<evidence type="ECO:0000256" key="1">
    <source>
        <dbReference type="SAM" id="MobiDB-lite"/>
    </source>
</evidence>
<dbReference type="Proteomes" id="UP001149079">
    <property type="component" value="Unassembled WGS sequence"/>
</dbReference>
<dbReference type="InterPro" id="IPR013922">
    <property type="entry name" value="Cyclin_PHO80-like"/>
</dbReference>
<feature type="region of interest" description="Disordered" evidence="1">
    <location>
        <begin position="1"/>
        <end position="26"/>
    </location>
</feature>
<dbReference type="AlphaFoldDB" id="A0A9W9HB25"/>
<sequence>MNSAQPPDMSGMDVLGMNLSNPSSHLTASQYAHPYASSISSSASSSSSSVFSLDCVSSQSSISSTSTNPVDATWENEGNNQLVGRNPNGACARAYAKGRAPKVDGVVPPELRTHPRRTNGYSSSAPSARPPPCLLRQSERKVNFVDNLVDTASQIVETIWPLSAVASRSDAATGSKGVLPLRTFIQETLRRSRTSYSTLQVALFYLIKIKPHVPTHDFTKEQPREQSVLRAMQCGRRMFLAALILASKYLQDRNYSARAWSKISGLNTLEINQNELMFLKAVGWRLHVDEATFQRWTDLVLKLTPGAGGPPAAEGQCWQTVLPRLTPELDSVESEPMTPVSAMGGMDIGLPESPSPRSVPSTGSMRSLSCEQSPASARSLPRTMEPTPRMDFSTLAMPGLPRPTMLPTPQMTPQSQVASTPAASMAAYNPRRPSICTAMSQAQNACMARSTLDQRPPLSFCPRSQSFDVYPAAARRSSLARSTSSASSPDSMVSDVSTLSSRSSRSSSVSSIASGTGGSAPPSLAVKATLRCTSNSLKESRKTLAIASPIDESSTVGVYSSPEYPSSMGSSVPDLSKFSLDTSLSEAAQSLCQLSGATPELRQCRKRGRTGSDDLLLQNHVRHLINLGASGAQSVLPDGQLPRSFMPQHEHFISATRTGPVSGPAGMKRACCGSEARKIALNPGMRVAEYLN</sequence>
<name>A0A9W9HB25_9EURO</name>
<dbReference type="CDD" id="cd20557">
    <property type="entry name" value="CYCLIN_ScPCL1-like"/>
    <property type="match status" value="1"/>
</dbReference>
<dbReference type="OrthoDB" id="286814at2759"/>
<feature type="region of interest" description="Disordered" evidence="1">
    <location>
        <begin position="480"/>
        <end position="522"/>
    </location>
</feature>
<comment type="caution">
    <text evidence="2">The sequence shown here is derived from an EMBL/GenBank/DDBJ whole genome shotgun (WGS) entry which is preliminary data.</text>
</comment>
<gene>
    <name evidence="2" type="ORF">N7515_002162</name>
</gene>
<dbReference type="GeneID" id="81402076"/>
<keyword evidence="3" id="KW-1185">Reference proteome</keyword>
<evidence type="ECO:0000313" key="2">
    <source>
        <dbReference type="EMBL" id="KAJ5143375.1"/>
    </source>
</evidence>